<organism evidence="2 3">
    <name type="scientific">Aspergillus lentulus</name>
    <dbReference type="NCBI Taxonomy" id="293939"/>
    <lineage>
        <taxon>Eukaryota</taxon>
        <taxon>Fungi</taxon>
        <taxon>Dikarya</taxon>
        <taxon>Ascomycota</taxon>
        <taxon>Pezizomycotina</taxon>
        <taxon>Eurotiomycetes</taxon>
        <taxon>Eurotiomycetidae</taxon>
        <taxon>Eurotiales</taxon>
        <taxon>Aspergillaceae</taxon>
        <taxon>Aspergillus</taxon>
        <taxon>Aspergillus subgen. Fumigati</taxon>
    </lineage>
</organism>
<accession>A0AAN5YXD3</accession>
<dbReference type="AlphaFoldDB" id="A0AAN5YXD3"/>
<dbReference type="EMBL" id="JAAAPU010000018">
    <property type="protein sequence ID" value="KAF4207455.1"/>
    <property type="molecule type" value="Genomic_DNA"/>
</dbReference>
<proteinExistence type="predicted"/>
<evidence type="ECO:0000313" key="2">
    <source>
        <dbReference type="EMBL" id="KAF4207455.1"/>
    </source>
</evidence>
<sequence length="366" mass="38876">MPYFLLHDAELYNAKDTTMTITSQSTTIAKDLLSDTNPDKWTAEKQDEFSNYTGQSIAAWGNIPEKSLSKLFDGSDDSLNRPTDFISDGKLIEGKGIAPPGPDAPAESASALRASISKPFFGFANPSIWTVSGTSKGDASTCTEGGCFDNMFSAPPGIDSLDGKDFGGITMGDLITGSVRMYQQNGNQNGGAAADPSNGGTLEDLYNQDITTPGFIRLPVCSADFAFKAWDQSGGPYTNMVNYPCIPHQAPNHCQDSTFVDQTSDASANVLDCMQIVKNIQNTDGDWEVENAIGNQHQLVQFGSCAFGVQGQGKNGNVAFNIGAQDIVDIITDSVRQFGGSGKVGAKGVMSCDGTVKGQQVEWGLY</sequence>
<dbReference type="Proteomes" id="UP000649114">
    <property type="component" value="Unassembled WGS sequence"/>
</dbReference>
<dbReference type="Pfam" id="PF14856">
    <property type="entry name" value="Hce2"/>
    <property type="match status" value="1"/>
</dbReference>
<comment type="caution">
    <text evidence="2">The sequence shown here is derived from an EMBL/GenBank/DDBJ whole genome shotgun (WGS) entry which is preliminary data.</text>
</comment>
<evidence type="ECO:0000259" key="1">
    <source>
        <dbReference type="Pfam" id="PF14856"/>
    </source>
</evidence>
<feature type="domain" description="Ecp2 effector protein-like" evidence="1">
    <location>
        <begin position="253"/>
        <end position="352"/>
    </location>
</feature>
<protein>
    <recommendedName>
        <fullName evidence="1">Ecp2 effector protein-like domain-containing protein</fullName>
    </recommendedName>
</protein>
<evidence type="ECO:0000313" key="3">
    <source>
        <dbReference type="Proteomes" id="UP000649114"/>
    </source>
</evidence>
<reference evidence="2" key="1">
    <citation type="journal article" date="2020" name="bioRxiv">
        <title>Genomic and phenotypic heterogeneity of clinical isolates of the human pathogens Aspergillus fumigatus, Aspergillus lentulus and Aspergillus fumigatiaffinis.</title>
        <authorList>
            <person name="dos Santos R.A.C."/>
            <person name="Steenwyk J.L."/>
            <person name="Rivero-Menendez O."/>
            <person name="Mead M.E."/>
            <person name="Silva L.P."/>
            <person name="Bastos R.W."/>
            <person name="Alastruey-Izquierdo A."/>
            <person name="Goldman G.H."/>
            <person name="Rokas A."/>
        </authorList>
    </citation>
    <scope>NUCLEOTIDE SEQUENCE</scope>
    <source>
        <strain evidence="2">CNM-CM8927</strain>
    </source>
</reference>
<name>A0AAN5YXD3_ASPLE</name>
<dbReference type="InterPro" id="IPR029226">
    <property type="entry name" value="Ecp2-like"/>
</dbReference>
<gene>
    <name evidence="2" type="ORF">CNMCM8927_002860</name>
</gene>
<reference evidence="2" key="2">
    <citation type="submission" date="2020-04" db="EMBL/GenBank/DDBJ databases">
        <authorList>
            <person name="Santos R.A.C."/>
            <person name="Steenwyk J.L."/>
            <person name="Rivero-Menendez O."/>
            <person name="Mead M.E."/>
            <person name="Silva L.P."/>
            <person name="Bastos R.W."/>
            <person name="Alastruey-Izquierdo A."/>
            <person name="Goldman G.H."/>
            <person name="Rokas A."/>
        </authorList>
    </citation>
    <scope>NUCLEOTIDE SEQUENCE</scope>
    <source>
        <strain evidence="2">CNM-CM8927</strain>
    </source>
</reference>